<gene>
    <name evidence="2" type="ORF">AGOR_G00194310</name>
</gene>
<proteinExistence type="predicted"/>
<sequence length="841" mass="93135">MSVRCGSFEAEIASIMEVLCKTAVAEIMKLVYNGSADLCVPVCKYKRENETLRRRLQLMENELISTREYMGGPQETSANISFEFHGCNEINESEIMNENSLTTEKVFDERCENAHGITRDGHSYSMKTEDSQLQPMGPAGGLSYSQLCHAGGAVQQGGGLGLVFKEEPECEPPSQSSSPAGPAMGLQLQCVWSEATDSRPVQKNQGPHGQSTEHGDDAAGDDSDTDMSEMDSSVGSDPESAPDHDGSAFRKGPSGQTASYSQGLFRQSPPYTTDYEEGEDDGEEEEDSTSSLTVKACRRNDEGKRVWDKRHFCFYCEKPNSKIARHLERKHLHEPDVAHALSYPKGSKRRAVLLEKLRNKGDYYHNVEVLKNGGGELVTWRQPAAGADPNDYLPCQLCLGFFIKSELWKHEATCRLKTESLKSKARKRVQAASSRLVPVPSSATQGCQEIIHNLHQDEVAFHIKNDSLIQKFGDSLYAKHGHKTSQHVHIGQKMRELGRFMLAVRLLDQSVLSLREVCVPYRFELAVSAAHNASGFRPDLNRYKRPSFALKLGYSLKRASEIAIGESLMNGDKTGEKNAKDFIKLLDADWEKKVSSHARNTPQETNSDEADMIPLTENVRTLQDYIKDLEDSLAAATDQGHNSDDDDAISETDLFYDGGPNGTIEHASTSNNQGGPDTTVDQGNNSGDDHDGIHDGDDGGSLETGGVCDNGSSRSQRDRQAVRKSVKSSADTPGQHLNAKDDSESSETGPRPAIARNQKRPWSSDEREAVWRHLKECLALKRVPGKKECNSCLQAEPALKERSWKDIKNFVYNSIKTEKKKLAVFRKMSGGDRKPKRLRLC</sequence>
<evidence type="ECO:0000256" key="1">
    <source>
        <dbReference type="SAM" id="MobiDB-lite"/>
    </source>
</evidence>
<comment type="caution">
    <text evidence="2">The sequence shown here is derived from an EMBL/GenBank/DDBJ whole genome shotgun (WGS) entry which is preliminary data.</text>
</comment>
<feature type="region of interest" description="Disordered" evidence="1">
    <location>
        <begin position="197"/>
        <end position="292"/>
    </location>
</feature>
<feature type="compositionally biased region" description="Low complexity" evidence="1">
    <location>
        <begin position="172"/>
        <end position="183"/>
    </location>
</feature>
<dbReference type="OrthoDB" id="5376140at2759"/>
<feature type="compositionally biased region" description="Polar residues" evidence="1">
    <location>
        <begin position="666"/>
        <end position="682"/>
    </location>
</feature>
<feature type="compositionally biased region" description="Acidic residues" evidence="1">
    <location>
        <begin position="274"/>
        <end position="288"/>
    </location>
</feature>
<feature type="compositionally biased region" description="Basic and acidic residues" evidence="1">
    <location>
        <begin position="118"/>
        <end position="130"/>
    </location>
</feature>
<organism evidence="2 3">
    <name type="scientific">Albula goreensis</name>
    <dbReference type="NCBI Taxonomy" id="1534307"/>
    <lineage>
        <taxon>Eukaryota</taxon>
        <taxon>Metazoa</taxon>
        <taxon>Chordata</taxon>
        <taxon>Craniata</taxon>
        <taxon>Vertebrata</taxon>
        <taxon>Euteleostomi</taxon>
        <taxon>Actinopterygii</taxon>
        <taxon>Neopterygii</taxon>
        <taxon>Teleostei</taxon>
        <taxon>Albuliformes</taxon>
        <taxon>Albulidae</taxon>
        <taxon>Albula</taxon>
    </lineage>
</organism>
<accession>A0A8T3CVN9</accession>
<feature type="region of interest" description="Disordered" evidence="1">
    <location>
        <begin position="594"/>
        <end position="614"/>
    </location>
</feature>
<feature type="region of interest" description="Disordered" evidence="1">
    <location>
        <begin position="164"/>
        <end position="183"/>
    </location>
</feature>
<feature type="region of interest" description="Disordered" evidence="1">
    <location>
        <begin position="118"/>
        <end position="138"/>
    </location>
</feature>
<keyword evidence="3" id="KW-1185">Reference proteome</keyword>
<feature type="compositionally biased region" description="Polar residues" evidence="1">
    <location>
        <begin position="199"/>
        <end position="210"/>
    </location>
</feature>
<dbReference type="EMBL" id="JAERUA010000018">
    <property type="protein sequence ID" value="KAI1887820.1"/>
    <property type="molecule type" value="Genomic_DNA"/>
</dbReference>
<dbReference type="Proteomes" id="UP000829720">
    <property type="component" value="Unassembled WGS sequence"/>
</dbReference>
<protein>
    <submittedName>
        <fullName evidence="2">Uncharacterized protein</fullName>
    </submittedName>
</protein>
<dbReference type="PANTHER" id="PTHR33480:SF5">
    <property type="entry name" value="SI:DKEY-51D8.9"/>
    <property type="match status" value="1"/>
</dbReference>
<feature type="region of interest" description="Disordered" evidence="1">
    <location>
        <begin position="636"/>
        <end position="766"/>
    </location>
</feature>
<feature type="compositionally biased region" description="Acidic residues" evidence="1">
    <location>
        <begin position="218"/>
        <end position="229"/>
    </location>
</feature>
<evidence type="ECO:0000313" key="2">
    <source>
        <dbReference type="EMBL" id="KAI1887820.1"/>
    </source>
</evidence>
<feature type="compositionally biased region" description="Polar residues" evidence="1">
    <location>
        <begin position="254"/>
        <end position="265"/>
    </location>
</feature>
<name>A0A8T3CVN9_9TELE</name>
<feature type="compositionally biased region" description="Basic and acidic residues" evidence="1">
    <location>
        <begin position="687"/>
        <end position="697"/>
    </location>
</feature>
<dbReference type="PANTHER" id="PTHR33480">
    <property type="entry name" value="SET DOMAIN-CONTAINING PROTEIN-RELATED"/>
    <property type="match status" value="1"/>
</dbReference>
<dbReference type="AlphaFoldDB" id="A0A8T3CVN9"/>
<evidence type="ECO:0000313" key="3">
    <source>
        <dbReference type="Proteomes" id="UP000829720"/>
    </source>
</evidence>
<reference evidence="2" key="1">
    <citation type="submission" date="2021-01" db="EMBL/GenBank/DDBJ databases">
        <authorList>
            <person name="Zahm M."/>
            <person name="Roques C."/>
            <person name="Cabau C."/>
            <person name="Klopp C."/>
            <person name="Donnadieu C."/>
            <person name="Jouanno E."/>
            <person name="Lampietro C."/>
            <person name="Louis A."/>
            <person name="Herpin A."/>
            <person name="Echchiki A."/>
            <person name="Berthelot C."/>
            <person name="Parey E."/>
            <person name="Roest-Crollius H."/>
            <person name="Braasch I."/>
            <person name="Postlethwait J."/>
            <person name="Bobe J."/>
            <person name="Montfort J."/>
            <person name="Bouchez O."/>
            <person name="Begum T."/>
            <person name="Mejri S."/>
            <person name="Adams A."/>
            <person name="Chen W.-J."/>
            <person name="Guiguen Y."/>
        </authorList>
    </citation>
    <scope>NUCLEOTIDE SEQUENCE</scope>
    <source>
        <tissue evidence="2">Blood</tissue>
    </source>
</reference>